<keyword evidence="4" id="KW-1185">Reference proteome</keyword>
<feature type="region of interest" description="Disordered" evidence="1">
    <location>
        <begin position="156"/>
        <end position="187"/>
    </location>
</feature>
<proteinExistence type="predicted"/>
<reference evidence="3 4" key="1">
    <citation type="submission" date="2015-01" db="EMBL/GenBank/DDBJ databases">
        <title>The Genome Sequence of Fonsecaea multimorphosa CBS 102226.</title>
        <authorList>
            <consortium name="The Broad Institute Genomics Platform"/>
            <person name="Cuomo C."/>
            <person name="de Hoog S."/>
            <person name="Gorbushina A."/>
            <person name="Stielow B."/>
            <person name="Teixiera M."/>
            <person name="Abouelleil A."/>
            <person name="Chapman S.B."/>
            <person name="Priest M."/>
            <person name="Young S.K."/>
            <person name="Wortman J."/>
            <person name="Nusbaum C."/>
            <person name="Birren B."/>
        </authorList>
    </citation>
    <scope>NUCLEOTIDE SEQUENCE [LARGE SCALE GENOMIC DNA]</scope>
    <source>
        <strain evidence="3 4">CBS 102226</strain>
    </source>
</reference>
<organism evidence="3 4">
    <name type="scientific">Fonsecaea multimorphosa CBS 102226</name>
    <dbReference type="NCBI Taxonomy" id="1442371"/>
    <lineage>
        <taxon>Eukaryota</taxon>
        <taxon>Fungi</taxon>
        <taxon>Dikarya</taxon>
        <taxon>Ascomycota</taxon>
        <taxon>Pezizomycotina</taxon>
        <taxon>Eurotiomycetes</taxon>
        <taxon>Chaetothyriomycetidae</taxon>
        <taxon>Chaetothyriales</taxon>
        <taxon>Herpotrichiellaceae</taxon>
        <taxon>Fonsecaea</taxon>
    </lineage>
</organism>
<feature type="transmembrane region" description="Helical" evidence="2">
    <location>
        <begin position="30"/>
        <end position="55"/>
    </location>
</feature>
<feature type="region of interest" description="Disordered" evidence="1">
    <location>
        <begin position="113"/>
        <end position="139"/>
    </location>
</feature>
<accession>A0A0D2JU81</accession>
<dbReference type="AlphaFoldDB" id="A0A0D2JU81"/>
<evidence type="ECO:0000313" key="4">
    <source>
        <dbReference type="Proteomes" id="UP000053411"/>
    </source>
</evidence>
<dbReference type="GeneID" id="27715826"/>
<name>A0A0D2JU81_9EURO</name>
<feature type="compositionally biased region" description="Polar residues" evidence="1">
    <location>
        <begin position="156"/>
        <end position="171"/>
    </location>
</feature>
<dbReference type="OrthoDB" id="4151543at2759"/>
<keyword evidence="2" id="KW-0472">Membrane</keyword>
<keyword evidence="2" id="KW-1133">Transmembrane helix</keyword>
<gene>
    <name evidence="3" type="ORF">Z520_10080</name>
</gene>
<dbReference type="Proteomes" id="UP000053411">
    <property type="component" value="Unassembled WGS sequence"/>
</dbReference>
<dbReference type="VEuPathDB" id="FungiDB:Z520_10080"/>
<sequence length="220" mass="23936">MPVIPIRPTPSVSAGKGIALEPREAGEHSYWIFFIVLGSIVGFALLSALGGLISARCCSKRGDQKFIEKLAAEIEDTQRTQVVSASASSRSSLTLVEDPIVERRRANMVTLNAVVGQEERDHADKKRSRRSSGRESSSIALPVTLATLRKWAKRSTLSGDHNQRQSPNHTRVISGPGSADPIPTPPVPLHCKSRCEISTSTNYDEPSQLIDDIRSNATRV</sequence>
<protein>
    <submittedName>
        <fullName evidence="3">Uncharacterized protein</fullName>
    </submittedName>
</protein>
<keyword evidence="2" id="KW-0812">Transmembrane</keyword>
<evidence type="ECO:0000256" key="1">
    <source>
        <dbReference type="SAM" id="MobiDB-lite"/>
    </source>
</evidence>
<evidence type="ECO:0000313" key="3">
    <source>
        <dbReference type="EMBL" id="KIX94054.1"/>
    </source>
</evidence>
<evidence type="ECO:0000256" key="2">
    <source>
        <dbReference type="SAM" id="Phobius"/>
    </source>
</evidence>
<dbReference type="RefSeq" id="XP_016628177.1">
    <property type="nucleotide sequence ID" value="XM_016780574.1"/>
</dbReference>
<dbReference type="EMBL" id="KN848089">
    <property type="protein sequence ID" value="KIX94054.1"/>
    <property type="molecule type" value="Genomic_DNA"/>
</dbReference>